<feature type="chain" id="PRO_5032539711" evidence="7">
    <location>
        <begin position="25"/>
        <end position="348"/>
    </location>
</feature>
<evidence type="ECO:0000259" key="10">
    <source>
        <dbReference type="Pfam" id="PF25975"/>
    </source>
</evidence>
<evidence type="ECO:0000256" key="1">
    <source>
        <dbReference type="ARBA" id="ARBA00009477"/>
    </source>
</evidence>
<dbReference type="InterPro" id="IPR058649">
    <property type="entry name" value="CzcB_C"/>
</dbReference>
<evidence type="ECO:0000256" key="5">
    <source>
        <dbReference type="ARBA" id="ARBA00058766"/>
    </source>
</evidence>
<dbReference type="Proteomes" id="UP000596063">
    <property type="component" value="Chromosome"/>
</dbReference>
<feature type="domain" description="CzcB-like barrel-sandwich hybrid" evidence="9">
    <location>
        <begin position="117"/>
        <end position="189"/>
    </location>
</feature>
<feature type="domain" description="CusB-like beta-barrel" evidence="8">
    <location>
        <begin position="192"/>
        <end position="265"/>
    </location>
</feature>
<dbReference type="InterPro" id="IPR058792">
    <property type="entry name" value="Beta-barrel_RND_2"/>
</dbReference>
<protein>
    <submittedName>
        <fullName evidence="11">Efflux RND transporter periplasmic adaptor subunit</fullName>
    </submittedName>
</protein>
<evidence type="ECO:0000259" key="9">
    <source>
        <dbReference type="Pfam" id="PF25973"/>
    </source>
</evidence>
<accession>A0A7T4UNJ5</accession>
<evidence type="ECO:0000256" key="6">
    <source>
        <dbReference type="SAM" id="MobiDB-lite"/>
    </source>
</evidence>
<sequence length="348" mass="37495">MNKLLNYLMGGLLLAAMASQSTIAAPSDQAAHTEEGAQHADEKQHSEEEHAGEDHADDDGDHAKEDAHEGHEEEEPDLTFSADLLRDFGGEIATAEAGVIRQQVSLPGEVKLNEEAVAHITPRFAAKIVEVQAKTGDRVKAGDVLAVAESSETLSRFQLKSLIDGVVIKRHVTLGEHLAPDDTAFVVANLSTLWVDIALYPKQVPLVEAGQPVRVTTSHGPAPVETRLDYVAPLVDEATRTGLARVFLANPDNDWKPGMFIEGQITLGEFPAAVVAPRTAIIDLEGQPTIFVEHDDSWEPRPVKLGRGDSDAVEILAGLDAGERYVAKGGFVLKAQLQKSEFESGHNH</sequence>
<dbReference type="RefSeq" id="WP_198568187.1">
    <property type="nucleotide sequence ID" value="NZ_CP066167.1"/>
</dbReference>
<dbReference type="Gene3D" id="2.40.50.100">
    <property type="match status" value="1"/>
</dbReference>
<keyword evidence="4" id="KW-0105">Cadmium resistance</keyword>
<feature type="domain" description="CzcB-like C-terminal circularly permuted SH3-like" evidence="10">
    <location>
        <begin position="274"/>
        <end position="334"/>
    </location>
</feature>
<organism evidence="11 12">
    <name type="scientific">Spongiibacter nanhainus</name>
    <dbReference type="NCBI Taxonomy" id="2794344"/>
    <lineage>
        <taxon>Bacteria</taxon>
        <taxon>Pseudomonadati</taxon>
        <taxon>Pseudomonadota</taxon>
        <taxon>Gammaproteobacteria</taxon>
        <taxon>Cellvibrionales</taxon>
        <taxon>Spongiibacteraceae</taxon>
        <taxon>Spongiibacter</taxon>
    </lineage>
</organism>
<evidence type="ECO:0000313" key="12">
    <source>
        <dbReference type="Proteomes" id="UP000596063"/>
    </source>
</evidence>
<dbReference type="KEGG" id="snan:I6N98_09655"/>
<feature type="compositionally biased region" description="Basic and acidic residues" evidence="6">
    <location>
        <begin position="31"/>
        <end position="54"/>
    </location>
</feature>
<dbReference type="GO" id="GO:0015679">
    <property type="term" value="P:plasma membrane copper ion transport"/>
    <property type="evidence" value="ECO:0007669"/>
    <property type="project" value="TreeGrafter"/>
</dbReference>
<dbReference type="EMBL" id="CP066167">
    <property type="protein sequence ID" value="QQD16668.1"/>
    <property type="molecule type" value="Genomic_DNA"/>
</dbReference>
<dbReference type="PANTHER" id="PTHR30097">
    <property type="entry name" value="CATION EFFLUX SYSTEM PROTEIN CUSB"/>
    <property type="match status" value="1"/>
</dbReference>
<dbReference type="GO" id="GO:0046914">
    <property type="term" value="F:transition metal ion binding"/>
    <property type="evidence" value="ECO:0007669"/>
    <property type="project" value="TreeGrafter"/>
</dbReference>
<dbReference type="PANTHER" id="PTHR30097:SF4">
    <property type="entry name" value="SLR6042 PROTEIN"/>
    <property type="match status" value="1"/>
</dbReference>
<evidence type="ECO:0000256" key="4">
    <source>
        <dbReference type="ARBA" id="ARBA00043263"/>
    </source>
</evidence>
<feature type="compositionally biased region" description="Basic and acidic residues" evidence="6">
    <location>
        <begin position="61"/>
        <end position="71"/>
    </location>
</feature>
<evidence type="ECO:0000313" key="11">
    <source>
        <dbReference type="EMBL" id="QQD16668.1"/>
    </source>
</evidence>
<feature type="signal peptide" evidence="7">
    <location>
        <begin position="1"/>
        <end position="24"/>
    </location>
</feature>
<dbReference type="AlphaFoldDB" id="A0A7T4UNJ5"/>
<keyword evidence="12" id="KW-1185">Reference proteome</keyword>
<reference evidence="11 12" key="1">
    <citation type="submission" date="2020-12" db="EMBL/GenBank/DDBJ databases">
        <authorList>
            <person name="Shan Y."/>
        </authorList>
    </citation>
    <scope>NUCLEOTIDE SEQUENCE [LARGE SCALE GENOMIC DNA]</scope>
    <source>
        <strain evidence="12">csc3.9</strain>
    </source>
</reference>
<dbReference type="FunFam" id="2.40.420.20:FF:000006">
    <property type="entry name" value="RND family efflux transporter MFP subunit"/>
    <property type="match status" value="1"/>
</dbReference>
<comment type="function">
    <text evidence="5">CzcA and CzcB together would act in zinc efflux nearly as effectively as the complete czc efflux system (CzcABC). The CzcB protein is thought to funnel zinc cations to the CzcA transport protein.</text>
</comment>
<evidence type="ECO:0000259" key="8">
    <source>
        <dbReference type="Pfam" id="PF25954"/>
    </source>
</evidence>
<proteinExistence type="inferred from homology"/>
<dbReference type="Pfam" id="PF25975">
    <property type="entry name" value="CzcB_C"/>
    <property type="match status" value="1"/>
</dbReference>
<keyword evidence="7" id="KW-0732">Signal</keyword>
<keyword evidence="3" id="KW-0862">Zinc</keyword>
<dbReference type="InterPro" id="IPR058647">
    <property type="entry name" value="BSH_CzcB-like"/>
</dbReference>
<evidence type="ECO:0000256" key="2">
    <source>
        <dbReference type="ARBA" id="ARBA00022448"/>
    </source>
</evidence>
<dbReference type="GO" id="GO:0060003">
    <property type="term" value="P:copper ion export"/>
    <property type="evidence" value="ECO:0007669"/>
    <property type="project" value="TreeGrafter"/>
</dbReference>
<dbReference type="GO" id="GO:0046686">
    <property type="term" value="P:response to cadmium ion"/>
    <property type="evidence" value="ECO:0007669"/>
    <property type="project" value="UniProtKB-KW"/>
</dbReference>
<dbReference type="FunFam" id="2.40.30.170:FF:000010">
    <property type="entry name" value="Efflux RND transporter periplasmic adaptor subunit"/>
    <property type="match status" value="1"/>
</dbReference>
<name>A0A7T4UNJ5_9GAMM</name>
<dbReference type="Pfam" id="PF25954">
    <property type="entry name" value="Beta-barrel_RND_2"/>
    <property type="match status" value="1"/>
</dbReference>
<evidence type="ECO:0000256" key="7">
    <source>
        <dbReference type="SAM" id="SignalP"/>
    </source>
</evidence>
<dbReference type="Pfam" id="PF25973">
    <property type="entry name" value="BSH_CzcB"/>
    <property type="match status" value="1"/>
</dbReference>
<comment type="similarity">
    <text evidence="1">Belongs to the membrane fusion protein (MFP) (TC 8.A.1) family.</text>
</comment>
<dbReference type="InterPro" id="IPR051909">
    <property type="entry name" value="MFP_Cation_Efflux"/>
</dbReference>
<gene>
    <name evidence="11" type="ORF">I6N98_09655</name>
</gene>
<keyword evidence="2" id="KW-0813">Transport</keyword>
<dbReference type="GO" id="GO:0030288">
    <property type="term" value="C:outer membrane-bounded periplasmic space"/>
    <property type="evidence" value="ECO:0007669"/>
    <property type="project" value="TreeGrafter"/>
</dbReference>
<evidence type="ECO:0000256" key="3">
    <source>
        <dbReference type="ARBA" id="ARBA00022833"/>
    </source>
</evidence>
<feature type="region of interest" description="Disordered" evidence="6">
    <location>
        <begin position="25"/>
        <end position="78"/>
    </location>
</feature>
<dbReference type="Gene3D" id="2.40.30.170">
    <property type="match status" value="1"/>
</dbReference>
<dbReference type="SUPFAM" id="SSF111369">
    <property type="entry name" value="HlyD-like secretion proteins"/>
    <property type="match status" value="1"/>
</dbReference>
<dbReference type="Gene3D" id="2.40.420.20">
    <property type="match status" value="1"/>
</dbReference>